<organism evidence="8">
    <name type="scientific">marine sediment metagenome</name>
    <dbReference type="NCBI Taxonomy" id="412755"/>
    <lineage>
        <taxon>unclassified sequences</taxon>
        <taxon>metagenomes</taxon>
        <taxon>ecological metagenomes</taxon>
    </lineage>
</organism>
<feature type="non-terminal residue" evidence="8">
    <location>
        <position position="1"/>
    </location>
</feature>
<dbReference type="SMART" id="SM00904">
    <property type="entry name" value="Flavokinase"/>
    <property type="match status" value="1"/>
</dbReference>
<dbReference type="Gene3D" id="2.40.30.30">
    <property type="entry name" value="Riboflavin kinase-like"/>
    <property type="match status" value="1"/>
</dbReference>
<dbReference type="EMBL" id="LAZR01045297">
    <property type="protein sequence ID" value="KKK99216.1"/>
    <property type="molecule type" value="Genomic_DNA"/>
</dbReference>
<dbReference type="GO" id="GO:0009398">
    <property type="term" value="P:FMN biosynthetic process"/>
    <property type="evidence" value="ECO:0007669"/>
    <property type="project" value="TreeGrafter"/>
</dbReference>
<evidence type="ECO:0000259" key="7">
    <source>
        <dbReference type="SMART" id="SM00904"/>
    </source>
</evidence>
<feature type="domain" description="Riboflavin kinase" evidence="7">
    <location>
        <begin position="1"/>
        <end position="117"/>
    </location>
</feature>
<keyword evidence="3" id="KW-0288">FMN</keyword>
<evidence type="ECO:0000256" key="5">
    <source>
        <dbReference type="ARBA" id="ARBA00022741"/>
    </source>
</evidence>
<reference evidence="8" key="1">
    <citation type="journal article" date="2015" name="Nature">
        <title>Complex archaea that bridge the gap between prokaryotes and eukaryotes.</title>
        <authorList>
            <person name="Spang A."/>
            <person name="Saw J.H."/>
            <person name="Jorgensen S.L."/>
            <person name="Zaremba-Niedzwiedzka K."/>
            <person name="Martijn J."/>
            <person name="Lind A.E."/>
            <person name="van Eijk R."/>
            <person name="Schleper C."/>
            <person name="Guy L."/>
            <person name="Ettema T.J."/>
        </authorList>
    </citation>
    <scope>NUCLEOTIDE SEQUENCE</scope>
</reference>
<protein>
    <recommendedName>
        <fullName evidence="1">riboflavin kinase</fullName>
        <ecNumber evidence="1">2.7.1.26</ecNumber>
    </recommendedName>
</protein>
<keyword evidence="2" id="KW-0285">Flavoprotein</keyword>
<dbReference type="InterPro" id="IPR023468">
    <property type="entry name" value="Riboflavin_kinase"/>
</dbReference>
<evidence type="ECO:0000313" key="8">
    <source>
        <dbReference type="EMBL" id="KKK99216.1"/>
    </source>
</evidence>
<keyword evidence="6" id="KW-0067">ATP-binding</keyword>
<comment type="caution">
    <text evidence="8">The sequence shown here is derived from an EMBL/GenBank/DDBJ whole genome shotgun (WGS) entry which is preliminary data.</text>
</comment>
<sequence>VVGGSRLGTSIGFPTANITPAERYKLIPADGVYAVKAVLKGESYQGMLNIGSRPTVNEDSGRKTIEVHLLNFNKNIYNEQIRIQFVDRLREERKFEDIKALKKQLILDRENTLRVLGGRYG</sequence>
<dbReference type="SUPFAM" id="SSF82114">
    <property type="entry name" value="Riboflavin kinase-like"/>
    <property type="match status" value="1"/>
</dbReference>
<keyword evidence="5" id="KW-0547">Nucleotide-binding</keyword>
<accession>A0A0F9CRH9</accession>
<evidence type="ECO:0000256" key="3">
    <source>
        <dbReference type="ARBA" id="ARBA00022643"/>
    </source>
</evidence>
<evidence type="ECO:0000256" key="6">
    <source>
        <dbReference type="ARBA" id="ARBA00022840"/>
    </source>
</evidence>
<proteinExistence type="predicted"/>
<dbReference type="GO" id="GO:0009231">
    <property type="term" value="P:riboflavin biosynthetic process"/>
    <property type="evidence" value="ECO:0007669"/>
    <property type="project" value="InterPro"/>
</dbReference>
<dbReference type="AlphaFoldDB" id="A0A0F9CRH9"/>
<dbReference type="Pfam" id="PF01687">
    <property type="entry name" value="Flavokinase"/>
    <property type="match status" value="1"/>
</dbReference>
<dbReference type="GO" id="GO:0008531">
    <property type="term" value="F:riboflavin kinase activity"/>
    <property type="evidence" value="ECO:0007669"/>
    <property type="project" value="UniProtKB-EC"/>
</dbReference>
<dbReference type="InterPro" id="IPR023465">
    <property type="entry name" value="Riboflavin_kinase_dom_sf"/>
</dbReference>
<evidence type="ECO:0000256" key="2">
    <source>
        <dbReference type="ARBA" id="ARBA00022630"/>
    </source>
</evidence>
<evidence type="ECO:0000256" key="4">
    <source>
        <dbReference type="ARBA" id="ARBA00022679"/>
    </source>
</evidence>
<keyword evidence="4" id="KW-0808">Transferase</keyword>
<dbReference type="GO" id="GO:0005524">
    <property type="term" value="F:ATP binding"/>
    <property type="evidence" value="ECO:0007669"/>
    <property type="project" value="UniProtKB-KW"/>
</dbReference>
<dbReference type="InterPro" id="IPR015865">
    <property type="entry name" value="Riboflavin_kinase_bac/euk"/>
</dbReference>
<name>A0A0F9CRH9_9ZZZZ</name>
<dbReference type="EC" id="2.7.1.26" evidence="1"/>
<evidence type="ECO:0000256" key="1">
    <source>
        <dbReference type="ARBA" id="ARBA00012105"/>
    </source>
</evidence>
<dbReference type="PANTHER" id="PTHR22749:SF6">
    <property type="entry name" value="RIBOFLAVIN KINASE"/>
    <property type="match status" value="1"/>
</dbReference>
<gene>
    <name evidence="8" type="ORF">LCGC14_2634960</name>
</gene>
<dbReference type="PANTHER" id="PTHR22749">
    <property type="entry name" value="RIBOFLAVIN KINASE/FMN ADENYLYLTRANSFERASE"/>
    <property type="match status" value="1"/>
</dbReference>